<dbReference type="RefSeq" id="XP_005718740.1">
    <property type="nucleotide sequence ID" value="XM_005718683.1"/>
</dbReference>
<accession>R7QN69</accession>
<feature type="transmembrane region" description="Helical" evidence="1">
    <location>
        <begin position="39"/>
        <end position="60"/>
    </location>
</feature>
<reference evidence="3" key="1">
    <citation type="journal article" date="2013" name="Proc. Natl. Acad. Sci. U.S.A.">
        <title>Genome structure and metabolic features in the red seaweed Chondrus crispus shed light on evolution of the Archaeplastida.</title>
        <authorList>
            <person name="Collen J."/>
            <person name="Porcel B."/>
            <person name="Carre W."/>
            <person name="Ball S.G."/>
            <person name="Chaparro C."/>
            <person name="Tonon T."/>
            <person name="Barbeyron T."/>
            <person name="Michel G."/>
            <person name="Noel B."/>
            <person name="Valentin K."/>
            <person name="Elias M."/>
            <person name="Artiguenave F."/>
            <person name="Arun A."/>
            <person name="Aury J.M."/>
            <person name="Barbosa-Neto J.F."/>
            <person name="Bothwell J.H."/>
            <person name="Bouget F.Y."/>
            <person name="Brillet L."/>
            <person name="Cabello-Hurtado F."/>
            <person name="Capella-Gutierrez S."/>
            <person name="Charrier B."/>
            <person name="Cladiere L."/>
            <person name="Cock J.M."/>
            <person name="Coelho S.M."/>
            <person name="Colleoni C."/>
            <person name="Czjzek M."/>
            <person name="Da Silva C."/>
            <person name="Delage L."/>
            <person name="Denoeud F."/>
            <person name="Deschamps P."/>
            <person name="Dittami S.M."/>
            <person name="Gabaldon T."/>
            <person name="Gachon C.M."/>
            <person name="Groisillier A."/>
            <person name="Herve C."/>
            <person name="Jabbari K."/>
            <person name="Katinka M."/>
            <person name="Kloareg B."/>
            <person name="Kowalczyk N."/>
            <person name="Labadie K."/>
            <person name="Leblanc C."/>
            <person name="Lopez P.J."/>
            <person name="McLachlan D.H."/>
            <person name="Meslet-Cladiere L."/>
            <person name="Moustafa A."/>
            <person name="Nehr Z."/>
            <person name="Nyvall Collen P."/>
            <person name="Panaud O."/>
            <person name="Partensky F."/>
            <person name="Poulain J."/>
            <person name="Rensing S.A."/>
            <person name="Rousvoal S."/>
            <person name="Samson G."/>
            <person name="Symeonidi A."/>
            <person name="Weissenbach J."/>
            <person name="Zambounis A."/>
            <person name="Wincker P."/>
            <person name="Boyen C."/>
        </authorList>
    </citation>
    <scope>NUCLEOTIDE SEQUENCE [LARGE SCALE GENOMIC DNA]</scope>
    <source>
        <strain evidence="3">cv. Stackhouse</strain>
    </source>
</reference>
<gene>
    <name evidence="2" type="ORF">CHC_T00001269001</name>
</gene>
<keyword evidence="1" id="KW-0472">Membrane</keyword>
<dbReference type="KEGG" id="ccp:CHC_T00001269001"/>
<proteinExistence type="predicted"/>
<protein>
    <submittedName>
        <fullName evidence="2">Uncharacterized protein</fullName>
    </submittedName>
</protein>
<name>R7QN69_CHOCR</name>
<keyword evidence="3" id="KW-1185">Reference proteome</keyword>
<dbReference type="EMBL" id="HG001972">
    <property type="protein sequence ID" value="CDF38835.1"/>
    <property type="molecule type" value="Genomic_DNA"/>
</dbReference>
<keyword evidence="1" id="KW-0812">Transmembrane</keyword>
<evidence type="ECO:0000313" key="3">
    <source>
        <dbReference type="Proteomes" id="UP000012073"/>
    </source>
</evidence>
<dbReference type="AlphaFoldDB" id="R7QN69"/>
<dbReference type="GeneID" id="17326459"/>
<organism evidence="2 3">
    <name type="scientific">Chondrus crispus</name>
    <name type="common">Carrageen Irish moss</name>
    <name type="synonym">Polymorpha crispa</name>
    <dbReference type="NCBI Taxonomy" id="2769"/>
    <lineage>
        <taxon>Eukaryota</taxon>
        <taxon>Rhodophyta</taxon>
        <taxon>Florideophyceae</taxon>
        <taxon>Rhodymeniophycidae</taxon>
        <taxon>Gigartinales</taxon>
        <taxon>Gigartinaceae</taxon>
        <taxon>Chondrus</taxon>
    </lineage>
</organism>
<sequence length="70" mass="7898">MARPLAQVITSSHVYHPAWFSTQYSYLCCLKGDPDQSMLCYAGFVGFVLQVCFVPKYMYLSLLSIVPSPQ</sequence>
<evidence type="ECO:0000313" key="2">
    <source>
        <dbReference type="EMBL" id="CDF38835.1"/>
    </source>
</evidence>
<keyword evidence="1" id="KW-1133">Transmembrane helix</keyword>
<dbReference type="Proteomes" id="UP000012073">
    <property type="component" value="Unassembled WGS sequence"/>
</dbReference>
<evidence type="ECO:0000256" key="1">
    <source>
        <dbReference type="SAM" id="Phobius"/>
    </source>
</evidence>
<dbReference type="Gramene" id="CDF38835">
    <property type="protein sequence ID" value="CDF38835"/>
    <property type="gene ID" value="CHC_T00001269001"/>
</dbReference>